<dbReference type="RefSeq" id="WP_035230267.1">
    <property type="nucleotide sequence ID" value="NZ_ARXV01000002.1"/>
</dbReference>
<keyword evidence="2" id="KW-0732">Signal</keyword>
<dbReference type="OrthoDB" id="5740349at2"/>
<protein>
    <submittedName>
        <fullName evidence="3">Uncharacterized protein</fullName>
    </submittedName>
</protein>
<feature type="coiled-coil region" evidence="1">
    <location>
        <begin position="44"/>
        <end position="78"/>
    </location>
</feature>
<evidence type="ECO:0000256" key="2">
    <source>
        <dbReference type="SAM" id="SignalP"/>
    </source>
</evidence>
<dbReference type="AlphaFoldDB" id="A0A095TUP6"/>
<dbReference type="STRING" id="1177154.Y5S_00550"/>
<reference evidence="3 4" key="1">
    <citation type="submission" date="2012-09" db="EMBL/GenBank/DDBJ databases">
        <title>Genome Sequence of alkane-degrading Bacterium Alcanivorax sp. 19-m-6.</title>
        <authorList>
            <person name="Lai Q."/>
            <person name="Shao Z."/>
        </authorList>
    </citation>
    <scope>NUCLEOTIDE SEQUENCE [LARGE SCALE GENOMIC DNA]</scope>
    <source>
        <strain evidence="3 4">19-m-6</strain>
    </source>
</reference>
<dbReference type="eggNOG" id="ENOG5032T4I">
    <property type="taxonomic scope" value="Bacteria"/>
</dbReference>
<sequence>MHTLKIALKPIMAGLVLLPVIATAHSSHNPVDDIAKYDQTVIKRQVEFKQSQQTEEKIQNLQDQISALESKMLTLRNLMASDYPHIKEKMSKYKFDYMESVDDTLVQLKKVLTQTDTLLNQ</sequence>
<accession>A0A095TUP6</accession>
<keyword evidence="1" id="KW-0175">Coiled coil</keyword>
<organism evidence="3 4">
    <name type="scientific">Alcanivorax nanhaiticus</name>
    <dbReference type="NCBI Taxonomy" id="1177154"/>
    <lineage>
        <taxon>Bacteria</taxon>
        <taxon>Pseudomonadati</taxon>
        <taxon>Pseudomonadota</taxon>
        <taxon>Gammaproteobacteria</taxon>
        <taxon>Oceanospirillales</taxon>
        <taxon>Alcanivoracaceae</taxon>
        <taxon>Alcanivorax</taxon>
    </lineage>
</organism>
<dbReference type="Proteomes" id="UP000029444">
    <property type="component" value="Unassembled WGS sequence"/>
</dbReference>
<keyword evidence="4" id="KW-1185">Reference proteome</keyword>
<feature type="chain" id="PRO_5001910919" evidence="2">
    <location>
        <begin position="25"/>
        <end position="121"/>
    </location>
</feature>
<name>A0A095TUP6_9GAMM</name>
<dbReference type="PATRIC" id="fig|1177154.3.peg.558"/>
<feature type="signal peptide" evidence="2">
    <location>
        <begin position="1"/>
        <end position="24"/>
    </location>
</feature>
<evidence type="ECO:0000256" key="1">
    <source>
        <dbReference type="SAM" id="Coils"/>
    </source>
</evidence>
<proteinExistence type="predicted"/>
<evidence type="ECO:0000313" key="4">
    <source>
        <dbReference type="Proteomes" id="UP000029444"/>
    </source>
</evidence>
<evidence type="ECO:0000313" key="3">
    <source>
        <dbReference type="EMBL" id="KGD66078.1"/>
    </source>
</evidence>
<gene>
    <name evidence="3" type="ORF">Y5S_00550</name>
</gene>
<comment type="caution">
    <text evidence="3">The sequence shown here is derived from an EMBL/GenBank/DDBJ whole genome shotgun (WGS) entry which is preliminary data.</text>
</comment>
<dbReference type="EMBL" id="ARXV01000002">
    <property type="protein sequence ID" value="KGD66078.1"/>
    <property type="molecule type" value="Genomic_DNA"/>
</dbReference>